<feature type="modified residue" description="4-aspartylphosphate" evidence="2">
    <location>
        <position position="466"/>
    </location>
</feature>
<dbReference type="Pfam" id="PF00990">
    <property type="entry name" value="GGDEF"/>
    <property type="match status" value="1"/>
</dbReference>
<organism evidence="6 7">
    <name type="scientific">Bacillus weihaiensis</name>
    <dbReference type="NCBI Taxonomy" id="1547283"/>
    <lineage>
        <taxon>Bacteria</taxon>
        <taxon>Bacillati</taxon>
        <taxon>Bacillota</taxon>
        <taxon>Bacilli</taxon>
        <taxon>Bacillales</taxon>
        <taxon>Bacillaceae</taxon>
        <taxon>Bacillus</taxon>
    </lineage>
</organism>
<evidence type="ECO:0000259" key="4">
    <source>
        <dbReference type="PROSITE" id="PS50887"/>
    </source>
</evidence>
<dbReference type="GO" id="GO:0043709">
    <property type="term" value="P:cell adhesion involved in single-species biofilm formation"/>
    <property type="evidence" value="ECO:0007669"/>
    <property type="project" value="TreeGrafter"/>
</dbReference>
<dbReference type="PROSITE" id="PS50887">
    <property type="entry name" value="GGDEF"/>
    <property type="match status" value="1"/>
</dbReference>
<protein>
    <submittedName>
        <fullName evidence="6">Diguanylate cyclase</fullName>
    </submittedName>
</protein>
<dbReference type="CDD" id="cd17574">
    <property type="entry name" value="REC_OmpR"/>
    <property type="match status" value="1"/>
</dbReference>
<sequence length="537" mass="62686">MNKYLQTLVKNVRKQLEAWLNEQEGIHHRELFRFLHSISGTAETIGFSEAGKMARSLMESIDEKEDKEWTKEELQSFLFPLISIFYHEEYSNVDEVITKKENLDDQKLILLIDDDTALLMYLKDELEKNGWVVIAVADSERAIHSYYDLNPDCVIIDIHMKDKNGLEVLSHLKEQMNQHFIPTIMISVDKSKEMRMKSYELGADDYIQKPLEMDEFIVRITRQLDRKQAIDDLILVDELTRVYNRKYLPQVYDRLVNQLQRHYETFSIGMLDLDHFKSVNDTYGHIIGDKVLASFAEMLKNTLRLNDVVIRYGGEEFIVLLPDTKADDAKLVLDRILQDFSKQTFAKNGESFTCTFSAGVHEVQVHELDLTKNIELADSALYEAKQAGRAQVKIVPVTEGTYLKKPVHLGIIDDDPIIRTMLEDLMSKSKFTEQFKLDIRSFKDGMEFMESDWHTIKDEPYLIILDGMMPRMDGLEVLQSLRKMRYQERFTIMMLTSRKSDHDISRALQLGADDYITKPFKLLELETRLGHLLKRMK</sequence>
<dbReference type="CDD" id="cd00156">
    <property type="entry name" value="REC"/>
    <property type="match status" value="1"/>
</dbReference>
<keyword evidence="2" id="KW-0597">Phosphoprotein</keyword>
<dbReference type="InterPro" id="IPR001789">
    <property type="entry name" value="Sig_transdc_resp-reg_receiver"/>
</dbReference>
<dbReference type="InterPro" id="IPR036641">
    <property type="entry name" value="HPT_dom_sf"/>
</dbReference>
<feature type="domain" description="HPt" evidence="5">
    <location>
        <begin position="1"/>
        <end position="100"/>
    </location>
</feature>
<feature type="domain" description="Response regulatory" evidence="3">
    <location>
        <begin position="108"/>
        <end position="224"/>
    </location>
</feature>
<dbReference type="Pfam" id="PF00072">
    <property type="entry name" value="Response_reg"/>
    <property type="match status" value="2"/>
</dbReference>
<dbReference type="InterPro" id="IPR011006">
    <property type="entry name" value="CheY-like_superfamily"/>
</dbReference>
<dbReference type="FunFam" id="3.30.70.270:FF:000001">
    <property type="entry name" value="Diguanylate cyclase domain protein"/>
    <property type="match status" value="1"/>
</dbReference>
<dbReference type="SMART" id="SM00448">
    <property type="entry name" value="REC"/>
    <property type="match status" value="2"/>
</dbReference>
<evidence type="ECO:0000259" key="5">
    <source>
        <dbReference type="PROSITE" id="PS50894"/>
    </source>
</evidence>
<dbReference type="SUPFAM" id="SSF47226">
    <property type="entry name" value="Histidine-containing phosphotransfer domain, HPT domain"/>
    <property type="match status" value="1"/>
</dbReference>
<dbReference type="SMART" id="SM00267">
    <property type="entry name" value="GGDEF"/>
    <property type="match status" value="1"/>
</dbReference>
<dbReference type="GO" id="GO:0000160">
    <property type="term" value="P:phosphorelay signal transduction system"/>
    <property type="evidence" value="ECO:0007669"/>
    <property type="project" value="InterPro"/>
</dbReference>
<dbReference type="GO" id="GO:0052621">
    <property type="term" value="F:diguanylate cyclase activity"/>
    <property type="evidence" value="ECO:0007669"/>
    <property type="project" value="TreeGrafter"/>
</dbReference>
<dbReference type="NCBIfam" id="TIGR00254">
    <property type="entry name" value="GGDEF"/>
    <property type="match status" value="1"/>
</dbReference>
<dbReference type="SUPFAM" id="SSF52172">
    <property type="entry name" value="CheY-like"/>
    <property type="match status" value="2"/>
</dbReference>
<dbReference type="InterPro" id="IPR000160">
    <property type="entry name" value="GGDEF_dom"/>
</dbReference>
<dbReference type="OrthoDB" id="9759607at2"/>
<dbReference type="PROSITE" id="PS50894">
    <property type="entry name" value="HPT"/>
    <property type="match status" value="1"/>
</dbReference>
<reference evidence="6 7" key="1">
    <citation type="journal article" date="2016" name="Sci. Rep.">
        <title>Complete genome sequence and transcriptomic analysis of a novel marine strain Bacillus weihaiensis reveals the mechanism of brown algae degradation.</title>
        <authorList>
            <person name="Zhu Y."/>
            <person name="Chen P."/>
            <person name="Bao Y."/>
            <person name="Men Y."/>
            <person name="Zeng Y."/>
            <person name="Yang J."/>
            <person name="Sun J."/>
            <person name="Sun Y."/>
        </authorList>
    </citation>
    <scope>NUCLEOTIDE SEQUENCE [LARGE SCALE GENOMIC DNA]</scope>
    <source>
        <strain evidence="6 7">Alg07</strain>
    </source>
</reference>
<dbReference type="InterPro" id="IPR050469">
    <property type="entry name" value="Diguanylate_Cyclase"/>
</dbReference>
<gene>
    <name evidence="6" type="ORF">A9C19_03445</name>
</gene>
<feature type="domain" description="GGDEF" evidence="4">
    <location>
        <begin position="264"/>
        <end position="397"/>
    </location>
</feature>
<proteinExistence type="predicted"/>
<evidence type="ECO:0000313" key="6">
    <source>
        <dbReference type="EMBL" id="APH03891.1"/>
    </source>
</evidence>
<dbReference type="SUPFAM" id="SSF55073">
    <property type="entry name" value="Nucleotide cyclase"/>
    <property type="match status" value="1"/>
</dbReference>
<dbReference type="PANTHER" id="PTHR45138">
    <property type="entry name" value="REGULATORY COMPONENTS OF SENSORY TRANSDUCTION SYSTEM"/>
    <property type="match status" value="1"/>
</dbReference>
<evidence type="ECO:0000313" key="7">
    <source>
        <dbReference type="Proteomes" id="UP000181936"/>
    </source>
</evidence>
<dbReference type="PANTHER" id="PTHR45138:SF9">
    <property type="entry name" value="DIGUANYLATE CYCLASE DGCM-RELATED"/>
    <property type="match status" value="1"/>
</dbReference>
<dbReference type="CDD" id="cd01949">
    <property type="entry name" value="GGDEF"/>
    <property type="match status" value="1"/>
</dbReference>
<evidence type="ECO:0000256" key="2">
    <source>
        <dbReference type="PROSITE-ProRule" id="PRU00169"/>
    </source>
</evidence>
<dbReference type="Gene3D" id="3.40.50.2300">
    <property type="match status" value="2"/>
</dbReference>
<keyword evidence="7" id="KW-1185">Reference proteome</keyword>
<name>A0A1L3MNH8_9BACI</name>
<dbReference type="RefSeq" id="WP_072578685.1">
    <property type="nucleotide sequence ID" value="NZ_CP016020.1"/>
</dbReference>
<dbReference type="STRING" id="1547283.A9C19_03445"/>
<feature type="modified residue" description="Phosphohistidine" evidence="1">
    <location>
        <position position="36"/>
    </location>
</feature>
<dbReference type="AlphaFoldDB" id="A0A1L3MNH8"/>
<dbReference type="Proteomes" id="UP000181936">
    <property type="component" value="Chromosome"/>
</dbReference>
<dbReference type="InterPro" id="IPR043128">
    <property type="entry name" value="Rev_trsase/Diguanyl_cyclase"/>
</dbReference>
<accession>A0A1L3MNH8</accession>
<dbReference type="GO" id="GO:0005886">
    <property type="term" value="C:plasma membrane"/>
    <property type="evidence" value="ECO:0007669"/>
    <property type="project" value="TreeGrafter"/>
</dbReference>
<dbReference type="KEGG" id="bwh:A9C19_03445"/>
<evidence type="ECO:0000259" key="3">
    <source>
        <dbReference type="PROSITE" id="PS50110"/>
    </source>
</evidence>
<dbReference type="InterPro" id="IPR029787">
    <property type="entry name" value="Nucleotide_cyclase"/>
</dbReference>
<feature type="modified residue" description="4-aspartylphosphate" evidence="2">
    <location>
        <position position="157"/>
    </location>
</feature>
<dbReference type="EMBL" id="CP016020">
    <property type="protein sequence ID" value="APH03891.1"/>
    <property type="molecule type" value="Genomic_DNA"/>
</dbReference>
<dbReference type="InterPro" id="IPR008207">
    <property type="entry name" value="Sig_transdc_His_kin_Hpt_dom"/>
</dbReference>
<dbReference type="PROSITE" id="PS50110">
    <property type="entry name" value="RESPONSE_REGULATORY"/>
    <property type="match status" value="2"/>
</dbReference>
<evidence type="ECO:0000256" key="1">
    <source>
        <dbReference type="PROSITE-ProRule" id="PRU00110"/>
    </source>
</evidence>
<feature type="domain" description="Response regulatory" evidence="3">
    <location>
        <begin position="408"/>
        <end position="533"/>
    </location>
</feature>
<dbReference type="Gene3D" id="3.30.70.270">
    <property type="match status" value="1"/>
</dbReference>
<dbReference type="GO" id="GO:1902201">
    <property type="term" value="P:negative regulation of bacterial-type flagellum-dependent cell motility"/>
    <property type="evidence" value="ECO:0007669"/>
    <property type="project" value="TreeGrafter"/>
</dbReference>